<dbReference type="InterPro" id="IPR001254">
    <property type="entry name" value="Trypsin_dom"/>
</dbReference>
<evidence type="ECO:0000313" key="9">
    <source>
        <dbReference type="Proteomes" id="UP001162164"/>
    </source>
</evidence>
<dbReference type="PANTHER" id="PTHR24276">
    <property type="entry name" value="POLYSERASE-RELATED"/>
    <property type="match status" value="1"/>
</dbReference>
<dbReference type="Gene3D" id="2.40.10.10">
    <property type="entry name" value="Trypsin-like serine proteases"/>
    <property type="match status" value="2"/>
</dbReference>
<evidence type="ECO:0000256" key="4">
    <source>
        <dbReference type="ARBA" id="ARBA00022825"/>
    </source>
</evidence>
<dbReference type="EMBL" id="JAPWTJ010001223">
    <property type="protein sequence ID" value="KAJ8973180.1"/>
    <property type="molecule type" value="Genomic_DNA"/>
</dbReference>
<gene>
    <name evidence="8" type="ORF">NQ317_007156</name>
</gene>
<dbReference type="PROSITE" id="PS50240">
    <property type="entry name" value="TRYPSIN_DOM"/>
    <property type="match status" value="2"/>
</dbReference>
<dbReference type="Pfam" id="PF00089">
    <property type="entry name" value="Trypsin"/>
    <property type="match status" value="2"/>
</dbReference>
<feature type="domain" description="Peptidase S1" evidence="7">
    <location>
        <begin position="17"/>
        <end position="255"/>
    </location>
</feature>
<proteinExistence type="inferred from homology"/>
<dbReference type="InterPro" id="IPR018114">
    <property type="entry name" value="TRYPSIN_HIS"/>
</dbReference>
<dbReference type="PANTHER" id="PTHR24276:SF95">
    <property type="entry name" value="PEPTIDASE S1 DOMAIN-CONTAINING PROTEIN"/>
    <property type="match status" value="1"/>
</dbReference>
<dbReference type="InterPro" id="IPR009003">
    <property type="entry name" value="Peptidase_S1_PA"/>
</dbReference>
<dbReference type="PROSITE" id="PS00134">
    <property type="entry name" value="TRYPSIN_HIS"/>
    <property type="match status" value="1"/>
</dbReference>
<name>A0ABQ9J511_9CUCU</name>
<dbReference type="SMART" id="SM00020">
    <property type="entry name" value="Tryp_SPc"/>
    <property type="match status" value="2"/>
</dbReference>
<comment type="caution">
    <text evidence="8">The sequence shown here is derived from an EMBL/GenBank/DDBJ whole genome shotgun (WGS) entry which is preliminary data.</text>
</comment>
<dbReference type="InterPro" id="IPR033116">
    <property type="entry name" value="TRYPSIN_SER"/>
</dbReference>
<evidence type="ECO:0000256" key="3">
    <source>
        <dbReference type="ARBA" id="ARBA00022801"/>
    </source>
</evidence>
<dbReference type="PRINTS" id="PR00722">
    <property type="entry name" value="CHYMOTRYPSIN"/>
</dbReference>
<keyword evidence="3 6" id="KW-0378">Hydrolase</keyword>
<evidence type="ECO:0000256" key="5">
    <source>
        <dbReference type="ARBA" id="ARBA00023157"/>
    </source>
</evidence>
<protein>
    <recommendedName>
        <fullName evidence="7">Peptidase S1 domain-containing protein</fullName>
    </recommendedName>
</protein>
<dbReference type="InterPro" id="IPR001314">
    <property type="entry name" value="Peptidase_S1A"/>
</dbReference>
<evidence type="ECO:0000256" key="1">
    <source>
        <dbReference type="ARBA" id="ARBA00007664"/>
    </source>
</evidence>
<keyword evidence="9" id="KW-1185">Reference proteome</keyword>
<dbReference type="InterPro" id="IPR043504">
    <property type="entry name" value="Peptidase_S1_PA_chymotrypsin"/>
</dbReference>
<dbReference type="InterPro" id="IPR050430">
    <property type="entry name" value="Peptidase_S1"/>
</dbReference>
<dbReference type="CDD" id="cd00190">
    <property type="entry name" value="Tryp_SPc"/>
    <property type="match status" value="2"/>
</dbReference>
<keyword evidence="4 6" id="KW-0720">Serine protease</keyword>
<sequence length="517" mass="54323">MESAPSVGNSNTPGARIVGGEDATSGQYPYVVSLTFCVGNSCQHACGGALISPSWIASAGLCITQMPSQGSYKAIAGITNLDDSNEERQERRISHAFLVPDFDGGAGPHDLAIFKTTTPFVYNSLIQAVRLVTAGSIYSGDAQLLGWGSTGGAVSPIMPNTLQTSTVPILTYDQCKNALDSLFNSHPLDESANTCTGPLTGAVSACTGDMGGPLVQNNILMGVVSWIITPCGTVGAPSIQTRVAYYRNWIVSMEKNNTALKLKIGAPNPDSRIVGGWDAQRGEFTSIVSLQYCILTICQHSCGGSIISPSWILTAAHCITEVPAIGSYSVLAGVLDLDDNIVERQLVRVSQYLVHADYAGGVGPHDIALFRLASPLIFNQYVQPVSIPLEGAEFSGQTELAGWGSTGGIILPQMPNRLQTVTIPIVPVQECDNALSSLLQSAHPLDLDANICTGPLTGGTSACSGDSGGPLYKDGQVVGIVSWGVTPCGTTGAPSVYVKTSHYINWIRQNVDEPLIY</sequence>
<feature type="domain" description="Peptidase S1" evidence="7">
    <location>
        <begin position="273"/>
        <end position="512"/>
    </location>
</feature>
<evidence type="ECO:0000256" key="6">
    <source>
        <dbReference type="RuleBase" id="RU363034"/>
    </source>
</evidence>
<evidence type="ECO:0000256" key="2">
    <source>
        <dbReference type="ARBA" id="ARBA00022670"/>
    </source>
</evidence>
<reference evidence="8" key="1">
    <citation type="journal article" date="2023" name="Insect Mol. Biol.">
        <title>Genome sequencing provides insights into the evolution of gene families encoding plant cell wall-degrading enzymes in longhorned beetles.</title>
        <authorList>
            <person name="Shin N.R."/>
            <person name="Okamura Y."/>
            <person name="Kirsch R."/>
            <person name="Pauchet Y."/>
        </authorList>
    </citation>
    <scope>NUCLEOTIDE SEQUENCE</scope>
    <source>
        <strain evidence="8">MMC_N1</strain>
    </source>
</reference>
<keyword evidence="2 6" id="KW-0645">Protease</keyword>
<dbReference type="PROSITE" id="PS00135">
    <property type="entry name" value="TRYPSIN_SER"/>
    <property type="match status" value="1"/>
</dbReference>
<evidence type="ECO:0000313" key="8">
    <source>
        <dbReference type="EMBL" id="KAJ8973180.1"/>
    </source>
</evidence>
<keyword evidence="5" id="KW-1015">Disulfide bond</keyword>
<comment type="similarity">
    <text evidence="1">Belongs to the peptidase S1 family.</text>
</comment>
<evidence type="ECO:0000259" key="7">
    <source>
        <dbReference type="PROSITE" id="PS50240"/>
    </source>
</evidence>
<dbReference type="SUPFAM" id="SSF50494">
    <property type="entry name" value="Trypsin-like serine proteases"/>
    <property type="match status" value="2"/>
</dbReference>
<organism evidence="8 9">
    <name type="scientific">Molorchus minor</name>
    <dbReference type="NCBI Taxonomy" id="1323400"/>
    <lineage>
        <taxon>Eukaryota</taxon>
        <taxon>Metazoa</taxon>
        <taxon>Ecdysozoa</taxon>
        <taxon>Arthropoda</taxon>
        <taxon>Hexapoda</taxon>
        <taxon>Insecta</taxon>
        <taxon>Pterygota</taxon>
        <taxon>Neoptera</taxon>
        <taxon>Endopterygota</taxon>
        <taxon>Coleoptera</taxon>
        <taxon>Polyphaga</taxon>
        <taxon>Cucujiformia</taxon>
        <taxon>Chrysomeloidea</taxon>
        <taxon>Cerambycidae</taxon>
        <taxon>Lamiinae</taxon>
        <taxon>Monochamini</taxon>
        <taxon>Molorchus</taxon>
    </lineage>
</organism>
<dbReference type="Proteomes" id="UP001162164">
    <property type="component" value="Unassembled WGS sequence"/>
</dbReference>
<accession>A0ABQ9J511</accession>